<name>A0A918MLZ4_9RHOB</name>
<dbReference type="InterPro" id="IPR036291">
    <property type="entry name" value="NAD(P)-bd_dom_sf"/>
</dbReference>
<dbReference type="Pfam" id="PF08546">
    <property type="entry name" value="ApbA_C"/>
    <property type="match status" value="1"/>
</dbReference>
<dbReference type="PANTHER" id="PTHR43765:SF2">
    <property type="entry name" value="2-DEHYDROPANTOATE 2-REDUCTASE"/>
    <property type="match status" value="1"/>
</dbReference>
<dbReference type="SUPFAM" id="SSF51735">
    <property type="entry name" value="NAD(P)-binding Rossmann-fold domains"/>
    <property type="match status" value="1"/>
</dbReference>
<feature type="domain" description="Ketopantoate reductase N-terminal" evidence="11">
    <location>
        <begin position="3"/>
        <end position="148"/>
    </location>
</feature>
<dbReference type="InterPro" id="IPR003710">
    <property type="entry name" value="ApbA"/>
</dbReference>
<comment type="function">
    <text evidence="10">Catalyzes the NADPH-dependent reduction of ketopantoate into pantoic acid.</text>
</comment>
<gene>
    <name evidence="13" type="ORF">GCM10011452_24260</name>
</gene>
<comment type="caution">
    <text evidence="13">The sequence shown here is derived from an EMBL/GenBank/DDBJ whole genome shotgun (WGS) entry which is preliminary data.</text>
</comment>
<evidence type="ECO:0000256" key="1">
    <source>
        <dbReference type="ARBA" id="ARBA00004994"/>
    </source>
</evidence>
<evidence type="ECO:0000256" key="3">
    <source>
        <dbReference type="ARBA" id="ARBA00013014"/>
    </source>
</evidence>
<evidence type="ECO:0000256" key="9">
    <source>
        <dbReference type="ARBA" id="ARBA00048793"/>
    </source>
</evidence>
<dbReference type="SUPFAM" id="SSF48179">
    <property type="entry name" value="6-phosphogluconate dehydrogenase C-terminal domain-like"/>
    <property type="match status" value="1"/>
</dbReference>
<comment type="similarity">
    <text evidence="2 10">Belongs to the ketopantoate reductase family.</text>
</comment>
<comment type="catalytic activity">
    <reaction evidence="9 10">
        <text>(R)-pantoate + NADP(+) = 2-dehydropantoate + NADPH + H(+)</text>
        <dbReference type="Rhea" id="RHEA:16233"/>
        <dbReference type="ChEBI" id="CHEBI:11561"/>
        <dbReference type="ChEBI" id="CHEBI:15378"/>
        <dbReference type="ChEBI" id="CHEBI:15980"/>
        <dbReference type="ChEBI" id="CHEBI:57783"/>
        <dbReference type="ChEBI" id="CHEBI:58349"/>
        <dbReference type="EC" id="1.1.1.169"/>
    </reaction>
</comment>
<evidence type="ECO:0000256" key="7">
    <source>
        <dbReference type="ARBA" id="ARBA00023002"/>
    </source>
</evidence>
<dbReference type="GO" id="GO:0008677">
    <property type="term" value="F:2-dehydropantoate 2-reductase activity"/>
    <property type="evidence" value="ECO:0007669"/>
    <property type="project" value="UniProtKB-EC"/>
</dbReference>
<dbReference type="GO" id="GO:0015940">
    <property type="term" value="P:pantothenate biosynthetic process"/>
    <property type="evidence" value="ECO:0007669"/>
    <property type="project" value="UniProtKB-KW"/>
</dbReference>
<feature type="domain" description="Ketopantoate reductase C-terminal" evidence="12">
    <location>
        <begin position="172"/>
        <end position="293"/>
    </location>
</feature>
<dbReference type="Proteomes" id="UP000628984">
    <property type="component" value="Unassembled WGS sequence"/>
</dbReference>
<dbReference type="GO" id="GO:0050661">
    <property type="term" value="F:NADP binding"/>
    <property type="evidence" value="ECO:0007669"/>
    <property type="project" value="TreeGrafter"/>
</dbReference>
<keyword evidence="14" id="KW-1185">Reference proteome</keyword>
<evidence type="ECO:0000256" key="5">
    <source>
        <dbReference type="ARBA" id="ARBA00022655"/>
    </source>
</evidence>
<evidence type="ECO:0000313" key="14">
    <source>
        <dbReference type="Proteomes" id="UP000628984"/>
    </source>
</evidence>
<dbReference type="NCBIfam" id="TIGR00745">
    <property type="entry name" value="apbA_panE"/>
    <property type="match status" value="1"/>
</dbReference>
<sequence length="295" mass="30529">MRVAIMGAGAVGCYYGAMLALAGHRVDLIGREALVTAVAARGLILEKGGRQQTVALGAGTDAGVAASADLVLICVKAQDNDHAAAALRPHLSPGAVVLSLQNGLGNAAHLAAQLGRPVLPVVVYVAVQMAGAGHVVHHGRGELVLGDGPAAADTAAVFRAAGIPTEVSDQTEAALWTKLVINCALNPISAITRLPYGRIFADPDAVRMLRQVVDECSRVAQAEGVGLPADIWDQVARIAAAMPEQISSTAQDILRGRRTEIDHLNGDIVRRALRHGLDVPMNGALLAMVHLVEPA</sequence>
<keyword evidence="5 10" id="KW-0566">Pantothenate biosynthesis</keyword>
<dbReference type="AlphaFoldDB" id="A0A918MLZ4"/>
<keyword evidence="7 10" id="KW-0560">Oxidoreductase</keyword>
<evidence type="ECO:0000259" key="11">
    <source>
        <dbReference type="Pfam" id="PF02558"/>
    </source>
</evidence>
<dbReference type="InterPro" id="IPR013328">
    <property type="entry name" value="6PGD_dom2"/>
</dbReference>
<dbReference type="RefSeq" id="WP_189634141.1">
    <property type="nucleotide sequence ID" value="NZ_BMYQ01000007.1"/>
</dbReference>
<dbReference type="InterPro" id="IPR013332">
    <property type="entry name" value="KPR_N"/>
</dbReference>
<dbReference type="InterPro" id="IPR050838">
    <property type="entry name" value="Ketopantoate_reductase"/>
</dbReference>
<evidence type="ECO:0000256" key="6">
    <source>
        <dbReference type="ARBA" id="ARBA00022857"/>
    </source>
</evidence>
<reference evidence="13" key="1">
    <citation type="journal article" date="2014" name="Int. J. Syst. Evol. Microbiol.">
        <title>Complete genome sequence of Corynebacterium casei LMG S-19264T (=DSM 44701T), isolated from a smear-ripened cheese.</title>
        <authorList>
            <consortium name="US DOE Joint Genome Institute (JGI-PGF)"/>
            <person name="Walter F."/>
            <person name="Albersmeier A."/>
            <person name="Kalinowski J."/>
            <person name="Ruckert C."/>
        </authorList>
    </citation>
    <scope>NUCLEOTIDE SEQUENCE</scope>
    <source>
        <strain evidence="13">KCTC 23714</strain>
    </source>
</reference>
<dbReference type="EC" id="1.1.1.169" evidence="3 10"/>
<keyword evidence="6 10" id="KW-0521">NADP</keyword>
<dbReference type="Gene3D" id="3.40.50.720">
    <property type="entry name" value="NAD(P)-binding Rossmann-like Domain"/>
    <property type="match status" value="1"/>
</dbReference>
<comment type="pathway">
    <text evidence="1 10">Cofactor biosynthesis; (R)-pantothenate biosynthesis; (R)-pantoate from 3-methyl-2-oxobutanoate: step 2/2.</text>
</comment>
<dbReference type="EMBL" id="BMYQ01000007">
    <property type="protein sequence ID" value="GGW34914.1"/>
    <property type="molecule type" value="Genomic_DNA"/>
</dbReference>
<evidence type="ECO:0000313" key="13">
    <source>
        <dbReference type="EMBL" id="GGW34914.1"/>
    </source>
</evidence>
<evidence type="ECO:0000256" key="8">
    <source>
        <dbReference type="ARBA" id="ARBA00032024"/>
    </source>
</evidence>
<dbReference type="Pfam" id="PF02558">
    <property type="entry name" value="ApbA"/>
    <property type="match status" value="1"/>
</dbReference>
<protein>
    <recommendedName>
        <fullName evidence="4 10">2-dehydropantoate 2-reductase</fullName>
        <ecNumber evidence="3 10">1.1.1.169</ecNumber>
    </recommendedName>
    <alternativeName>
        <fullName evidence="8 10">Ketopantoate reductase</fullName>
    </alternativeName>
</protein>
<evidence type="ECO:0000256" key="2">
    <source>
        <dbReference type="ARBA" id="ARBA00007870"/>
    </source>
</evidence>
<accession>A0A918MLZ4</accession>
<reference evidence="13" key="2">
    <citation type="submission" date="2020-09" db="EMBL/GenBank/DDBJ databases">
        <authorList>
            <person name="Sun Q."/>
            <person name="Kim S."/>
        </authorList>
    </citation>
    <scope>NUCLEOTIDE SEQUENCE</scope>
    <source>
        <strain evidence="13">KCTC 23714</strain>
    </source>
</reference>
<evidence type="ECO:0000256" key="10">
    <source>
        <dbReference type="RuleBase" id="RU362068"/>
    </source>
</evidence>
<proteinExistence type="inferred from homology"/>
<dbReference type="PANTHER" id="PTHR43765">
    <property type="entry name" value="2-DEHYDROPANTOATE 2-REDUCTASE-RELATED"/>
    <property type="match status" value="1"/>
</dbReference>
<evidence type="ECO:0000259" key="12">
    <source>
        <dbReference type="Pfam" id="PF08546"/>
    </source>
</evidence>
<dbReference type="InterPro" id="IPR008927">
    <property type="entry name" value="6-PGluconate_DH-like_C_sf"/>
</dbReference>
<dbReference type="Gene3D" id="1.10.1040.10">
    <property type="entry name" value="N-(1-d-carboxylethyl)-l-norvaline Dehydrogenase, domain 2"/>
    <property type="match status" value="1"/>
</dbReference>
<dbReference type="InterPro" id="IPR013752">
    <property type="entry name" value="KPA_reductase"/>
</dbReference>
<organism evidence="13 14">
    <name type="scientific">Gemmobacter lanyuensis</name>
    <dbReference type="NCBI Taxonomy" id="1054497"/>
    <lineage>
        <taxon>Bacteria</taxon>
        <taxon>Pseudomonadati</taxon>
        <taxon>Pseudomonadota</taxon>
        <taxon>Alphaproteobacteria</taxon>
        <taxon>Rhodobacterales</taxon>
        <taxon>Paracoccaceae</taxon>
        <taxon>Gemmobacter</taxon>
    </lineage>
</organism>
<dbReference type="GO" id="GO:0005737">
    <property type="term" value="C:cytoplasm"/>
    <property type="evidence" value="ECO:0007669"/>
    <property type="project" value="TreeGrafter"/>
</dbReference>
<evidence type="ECO:0000256" key="4">
    <source>
        <dbReference type="ARBA" id="ARBA00019465"/>
    </source>
</evidence>
<dbReference type="FunFam" id="1.10.1040.10:FF:000017">
    <property type="entry name" value="2-dehydropantoate 2-reductase"/>
    <property type="match status" value="1"/>
</dbReference>